<dbReference type="GO" id="GO:0005829">
    <property type="term" value="C:cytosol"/>
    <property type="evidence" value="ECO:0007669"/>
    <property type="project" value="TreeGrafter"/>
</dbReference>
<evidence type="ECO:0000256" key="1">
    <source>
        <dbReference type="ARBA" id="ARBA00000012"/>
    </source>
</evidence>
<dbReference type="Gene3D" id="3.20.20.20">
    <property type="entry name" value="Dihydropteroate synthase-like"/>
    <property type="match status" value="1"/>
</dbReference>
<comment type="cofactor">
    <cofactor evidence="2">
        <name>Mg(2+)</name>
        <dbReference type="ChEBI" id="CHEBI:18420"/>
    </cofactor>
</comment>
<evidence type="ECO:0000256" key="7">
    <source>
        <dbReference type="ARBA" id="ARBA00022679"/>
    </source>
</evidence>
<dbReference type="RefSeq" id="WP_142895378.1">
    <property type="nucleotide sequence ID" value="NZ_ML660053.1"/>
</dbReference>
<dbReference type="NCBIfam" id="TIGR01496">
    <property type="entry name" value="DHPS"/>
    <property type="match status" value="1"/>
</dbReference>
<dbReference type="PROSITE" id="PS00792">
    <property type="entry name" value="DHPS_1"/>
    <property type="match status" value="1"/>
</dbReference>
<gene>
    <name evidence="13" type="primary">folP</name>
    <name evidence="13" type="ORF">FKG95_05740</name>
</gene>
<dbReference type="CDD" id="cd00739">
    <property type="entry name" value="DHPS"/>
    <property type="match status" value="1"/>
</dbReference>
<proteinExistence type="inferred from homology"/>
<comment type="catalytic activity">
    <reaction evidence="1">
        <text>(7,8-dihydropterin-6-yl)methyl diphosphate + 4-aminobenzoate = 7,8-dihydropteroate + diphosphate</text>
        <dbReference type="Rhea" id="RHEA:19949"/>
        <dbReference type="ChEBI" id="CHEBI:17836"/>
        <dbReference type="ChEBI" id="CHEBI:17839"/>
        <dbReference type="ChEBI" id="CHEBI:33019"/>
        <dbReference type="ChEBI" id="CHEBI:72950"/>
        <dbReference type="EC" id="2.5.1.15"/>
    </reaction>
</comment>
<comment type="pathway">
    <text evidence="3">Cofactor biosynthesis; tetrahydrofolate biosynthesis; 7,8-dihydrofolate from 2-amino-4-hydroxy-6-hydroxymethyl-7,8-dihydropteridine diphosphate and 4-aminobenzoate: step 1/2.</text>
</comment>
<dbReference type="InterPro" id="IPR011005">
    <property type="entry name" value="Dihydropteroate_synth-like_sf"/>
</dbReference>
<keyword evidence="7 13" id="KW-0808">Transferase</keyword>
<evidence type="ECO:0000256" key="6">
    <source>
        <dbReference type="ARBA" id="ARBA00016919"/>
    </source>
</evidence>
<evidence type="ECO:0000256" key="10">
    <source>
        <dbReference type="ARBA" id="ARBA00022909"/>
    </source>
</evidence>
<dbReference type="GO" id="GO:0046872">
    <property type="term" value="F:metal ion binding"/>
    <property type="evidence" value="ECO:0007669"/>
    <property type="project" value="UniProtKB-KW"/>
</dbReference>
<evidence type="ECO:0000313" key="14">
    <source>
        <dbReference type="Proteomes" id="UP000315252"/>
    </source>
</evidence>
<dbReference type="EC" id="2.5.1.15" evidence="5"/>
<evidence type="ECO:0000256" key="5">
    <source>
        <dbReference type="ARBA" id="ARBA00012458"/>
    </source>
</evidence>
<dbReference type="PROSITE" id="PS00793">
    <property type="entry name" value="DHPS_2"/>
    <property type="match status" value="1"/>
</dbReference>
<dbReference type="PANTHER" id="PTHR20941">
    <property type="entry name" value="FOLATE SYNTHESIS PROTEINS"/>
    <property type="match status" value="1"/>
</dbReference>
<keyword evidence="8" id="KW-0479">Metal-binding</keyword>
<evidence type="ECO:0000259" key="12">
    <source>
        <dbReference type="PROSITE" id="PS50972"/>
    </source>
</evidence>
<organism evidence="13 14">
    <name type="scientific">Denitrobaculum tricleocarpae</name>
    <dbReference type="NCBI Taxonomy" id="2591009"/>
    <lineage>
        <taxon>Bacteria</taxon>
        <taxon>Pseudomonadati</taxon>
        <taxon>Pseudomonadota</taxon>
        <taxon>Alphaproteobacteria</taxon>
        <taxon>Rhodospirillales</taxon>
        <taxon>Rhodospirillaceae</taxon>
        <taxon>Denitrobaculum</taxon>
    </lineage>
</organism>
<keyword evidence="9" id="KW-0460">Magnesium</keyword>
<dbReference type="InterPro" id="IPR006390">
    <property type="entry name" value="DHP_synth_dom"/>
</dbReference>
<dbReference type="PANTHER" id="PTHR20941:SF1">
    <property type="entry name" value="FOLIC ACID SYNTHESIS PROTEIN FOL1"/>
    <property type="match status" value="1"/>
</dbReference>
<evidence type="ECO:0000256" key="11">
    <source>
        <dbReference type="ARBA" id="ARBA00030193"/>
    </source>
</evidence>
<sequence length="358" mass="37736">MPRRLYLCPLAPVASSDTGGSQKSLAGSGRFFAQCEVNLRSGDEQSFTKVLPLDELAGWLAAQSADSGGLSAQMELALTGLTSPRKPFADLPMDRPQVMGIVNVTPDSFSDGGDRLDAGKAIDDGLAMWEAGASILDVGGESTRPGAEPVSEAAEIERVVPVIRGLSDAGARVSVDTRHAAVMRAAIDAGAQIVNDVTALESDPESLGVVAESGMPVVLMHMQGDPRTMQKNPDYADVVFDVFDYLKRRVEICLDAGIARDAIAVDVGIGFGKTLEHNLRLLDALAMFHSIGTPLLLGLSRKSFIAKLSNGEAPKERLAGSLAGVAAGLARGVQIFRVHDVAETLQMIAVWQAIEESS</sequence>
<dbReference type="OrthoDB" id="9811744at2"/>
<evidence type="ECO:0000313" key="13">
    <source>
        <dbReference type="EMBL" id="TQV81747.1"/>
    </source>
</evidence>
<dbReference type="GO" id="GO:0046654">
    <property type="term" value="P:tetrahydrofolate biosynthetic process"/>
    <property type="evidence" value="ECO:0007669"/>
    <property type="project" value="TreeGrafter"/>
</dbReference>
<name>A0A545TX05_9PROT</name>
<comment type="caution">
    <text evidence="13">The sequence shown here is derived from an EMBL/GenBank/DDBJ whole genome shotgun (WGS) entry which is preliminary data.</text>
</comment>
<feature type="domain" description="Pterin-binding" evidence="12">
    <location>
        <begin position="96"/>
        <end position="349"/>
    </location>
</feature>
<comment type="similarity">
    <text evidence="4">Belongs to the DHPS family.</text>
</comment>
<evidence type="ECO:0000256" key="2">
    <source>
        <dbReference type="ARBA" id="ARBA00001946"/>
    </source>
</evidence>
<protein>
    <recommendedName>
        <fullName evidence="6">Dihydropteroate synthase</fullName>
        <ecNumber evidence="5">2.5.1.15</ecNumber>
    </recommendedName>
    <alternativeName>
        <fullName evidence="11">Dihydropteroate pyrophosphorylase</fullName>
    </alternativeName>
</protein>
<dbReference type="InterPro" id="IPR000489">
    <property type="entry name" value="Pterin-binding_dom"/>
</dbReference>
<reference evidence="13 14" key="1">
    <citation type="submission" date="2019-06" db="EMBL/GenBank/DDBJ databases">
        <title>Whole genome sequence for Rhodospirillaceae sp. R148.</title>
        <authorList>
            <person name="Wang G."/>
        </authorList>
    </citation>
    <scope>NUCLEOTIDE SEQUENCE [LARGE SCALE GENOMIC DNA]</scope>
    <source>
        <strain evidence="13 14">R148</strain>
    </source>
</reference>
<dbReference type="GO" id="GO:0004156">
    <property type="term" value="F:dihydropteroate synthase activity"/>
    <property type="evidence" value="ECO:0007669"/>
    <property type="project" value="UniProtKB-EC"/>
</dbReference>
<dbReference type="InterPro" id="IPR045031">
    <property type="entry name" value="DHP_synth-like"/>
</dbReference>
<keyword evidence="14" id="KW-1185">Reference proteome</keyword>
<dbReference type="PROSITE" id="PS50972">
    <property type="entry name" value="PTERIN_BINDING"/>
    <property type="match status" value="1"/>
</dbReference>
<evidence type="ECO:0000256" key="4">
    <source>
        <dbReference type="ARBA" id="ARBA00009503"/>
    </source>
</evidence>
<evidence type="ECO:0000256" key="9">
    <source>
        <dbReference type="ARBA" id="ARBA00022842"/>
    </source>
</evidence>
<dbReference type="EMBL" id="VHSH01000002">
    <property type="protein sequence ID" value="TQV81747.1"/>
    <property type="molecule type" value="Genomic_DNA"/>
</dbReference>
<dbReference type="SUPFAM" id="SSF51717">
    <property type="entry name" value="Dihydropteroate synthetase-like"/>
    <property type="match status" value="1"/>
</dbReference>
<dbReference type="AlphaFoldDB" id="A0A545TX05"/>
<dbReference type="GO" id="GO:0046656">
    <property type="term" value="P:folic acid biosynthetic process"/>
    <property type="evidence" value="ECO:0007669"/>
    <property type="project" value="UniProtKB-KW"/>
</dbReference>
<dbReference type="Pfam" id="PF00809">
    <property type="entry name" value="Pterin_bind"/>
    <property type="match status" value="1"/>
</dbReference>
<evidence type="ECO:0000256" key="3">
    <source>
        <dbReference type="ARBA" id="ARBA00004763"/>
    </source>
</evidence>
<keyword evidence="10" id="KW-0289">Folate biosynthesis</keyword>
<evidence type="ECO:0000256" key="8">
    <source>
        <dbReference type="ARBA" id="ARBA00022723"/>
    </source>
</evidence>
<dbReference type="Proteomes" id="UP000315252">
    <property type="component" value="Unassembled WGS sequence"/>
</dbReference>
<dbReference type="FunFam" id="3.20.20.20:FF:000006">
    <property type="entry name" value="Dihydropteroate synthase"/>
    <property type="match status" value="1"/>
</dbReference>
<accession>A0A545TX05</accession>